<reference evidence="9 13" key="1">
    <citation type="journal article" date="2017" name="Poromechanics V (2013)">
        <title>Genomic Characterization of the Arsenic-Tolerant Actinobacterium, &lt;i&gt;Rhodococcus erythropolis&lt;/i&gt; S43.</title>
        <authorList>
            <person name="Retamal-Morales G."/>
            <person name="Mehnert M."/>
            <person name="Schwabe R."/>
            <person name="Tischler D."/>
            <person name="Schloemann M."/>
            <person name="Levican G.J."/>
        </authorList>
    </citation>
    <scope>NUCLEOTIDE SEQUENCE [LARGE SCALE GENOMIC DNA]</scope>
    <source>
        <strain evidence="9 13">S43</strain>
    </source>
</reference>
<dbReference type="EMBL" id="JAECSB010000028">
    <property type="protein sequence ID" value="MBH5142321.1"/>
    <property type="molecule type" value="Genomic_DNA"/>
</dbReference>
<dbReference type="EMBL" id="MRBO01000343">
    <property type="protein sequence ID" value="KAB2585344.1"/>
    <property type="molecule type" value="Genomic_DNA"/>
</dbReference>
<dbReference type="RefSeq" id="WP_019744495.1">
    <property type="nucleotide sequence ID" value="NZ_AP018733.1"/>
</dbReference>
<proteinExistence type="inferred from homology"/>
<dbReference type="Proteomes" id="UP001230933">
    <property type="component" value="Chromosome"/>
</dbReference>
<feature type="region of interest" description="Disordered" evidence="7">
    <location>
        <begin position="169"/>
        <end position="210"/>
    </location>
</feature>
<comment type="similarity">
    <text evidence="2">Belongs to the CPA3 antiporters (TC 2.A.63) subunit C family.</text>
</comment>
<evidence type="ECO:0000256" key="3">
    <source>
        <dbReference type="ARBA" id="ARBA00022475"/>
    </source>
</evidence>
<dbReference type="KEGG" id="reb:XU06_07365"/>
<evidence type="ECO:0000313" key="15">
    <source>
        <dbReference type="Proteomes" id="UP000627573"/>
    </source>
</evidence>
<keyword evidence="6 8" id="KW-0472">Membrane</keyword>
<feature type="compositionally biased region" description="Basic and acidic residues" evidence="7">
    <location>
        <begin position="186"/>
        <end position="203"/>
    </location>
</feature>
<feature type="transmembrane region" description="Helical" evidence="8">
    <location>
        <begin position="6"/>
        <end position="23"/>
    </location>
</feature>
<evidence type="ECO:0000313" key="13">
    <source>
        <dbReference type="Proteomes" id="UP000325576"/>
    </source>
</evidence>
<evidence type="ECO:0000313" key="14">
    <source>
        <dbReference type="Proteomes" id="UP000502345"/>
    </source>
</evidence>
<dbReference type="OMA" id="NPPIMGR"/>
<dbReference type="InterPro" id="IPR039428">
    <property type="entry name" value="NUOK/Mnh_C1-like"/>
</dbReference>
<evidence type="ECO:0000256" key="8">
    <source>
        <dbReference type="SAM" id="Phobius"/>
    </source>
</evidence>
<dbReference type="EMBL" id="CP124545">
    <property type="protein sequence ID" value="WGV51148.1"/>
    <property type="molecule type" value="Genomic_DNA"/>
</dbReference>
<evidence type="ECO:0000313" key="11">
    <source>
        <dbReference type="EMBL" id="QIP38896.1"/>
    </source>
</evidence>
<evidence type="ECO:0000313" key="12">
    <source>
        <dbReference type="EMBL" id="WGV51148.1"/>
    </source>
</evidence>
<comment type="subcellular location">
    <subcellularLocation>
        <location evidence="1">Cell membrane</location>
        <topology evidence="1">Multi-pass membrane protein</topology>
    </subcellularLocation>
</comment>
<dbReference type="PANTHER" id="PTHR34583:SF2">
    <property type="entry name" value="ANTIPORTER SUBUNIT MNHC2-RELATED"/>
    <property type="match status" value="1"/>
</dbReference>
<evidence type="ECO:0000256" key="1">
    <source>
        <dbReference type="ARBA" id="ARBA00004651"/>
    </source>
</evidence>
<dbReference type="InterPro" id="IPR050601">
    <property type="entry name" value="CPA3_antiporter_subunitC"/>
</dbReference>
<keyword evidence="5 8" id="KW-1133">Transmembrane helix</keyword>
<dbReference type="GO" id="GO:0005886">
    <property type="term" value="C:plasma membrane"/>
    <property type="evidence" value="ECO:0007669"/>
    <property type="project" value="UniProtKB-SubCell"/>
</dbReference>
<evidence type="ECO:0000256" key="5">
    <source>
        <dbReference type="ARBA" id="ARBA00022989"/>
    </source>
</evidence>
<keyword evidence="3" id="KW-1003">Cell membrane</keyword>
<sequence length="210" mass="22577">MSANIGMLILIGVLTSAGVYLLIERSITRMLLGLLLFGNAINLLILTVGGSDGNPPIVGRDSVHEEIADPLAQGMILTAIVITMGIAGFVLALAYRSYKINTADAVEDDPEDTKILKRRLPADAPDHDRSDDPVTGAPSIGGDAFDKDGNPIPLEQLVNLEDIECYDDLHDGDFEDEPVPDWATDLARKKESEKRRKDARQTKIEGGGGA</sequence>
<keyword evidence="4 8" id="KW-0812">Transmembrane</keyword>
<dbReference type="Proteomes" id="UP000325576">
    <property type="component" value="Unassembled WGS sequence"/>
</dbReference>
<keyword evidence="15" id="KW-1185">Reference proteome</keyword>
<evidence type="ECO:0000313" key="9">
    <source>
        <dbReference type="EMBL" id="KAB2585344.1"/>
    </source>
</evidence>
<reference evidence="11 14" key="2">
    <citation type="submission" date="2020-03" db="EMBL/GenBank/DDBJ databases">
        <title>Screen low temperature-resistant strains for efficient degradation of petroleum hydrocarbons under the low temperature.</title>
        <authorList>
            <person name="Wang Y."/>
            <person name="Chen J."/>
        </authorList>
    </citation>
    <scope>NUCLEOTIDE SEQUENCE [LARGE SCALE GENOMIC DNA]</scope>
    <source>
        <strain evidence="11 14">KB1</strain>
    </source>
</reference>
<evidence type="ECO:0000256" key="6">
    <source>
        <dbReference type="ARBA" id="ARBA00023136"/>
    </source>
</evidence>
<feature type="region of interest" description="Disordered" evidence="7">
    <location>
        <begin position="119"/>
        <end position="153"/>
    </location>
</feature>
<protein>
    <submittedName>
        <fullName evidence="11">Multisubunit sodium/proton antiporter, MrpC subunit</fullName>
    </submittedName>
    <submittedName>
        <fullName evidence="9">Na(+)/H(+) antiporter subunit C</fullName>
    </submittedName>
</protein>
<name>A0A0C2ZPG0_RHOER</name>
<dbReference type="GeneID" id="57488360"/>
<evidence type="ECO:0000256" key="7">
    <source>
        <dbReference type="SAM" id="MobiDB-lite"/>
    </source>
</evidence>
<feature type="transmembrane region" description="Helical" evidence="8">
    <location>
        <begin position="30"/>
        <end position="51"/>
    </location>
</feature>
<reference evidence="10 15" key="3">
    <citation type="submission" date="2020-12" db="EMBL/GenBank/DDBJ databases">
        <title>Draft genome sequence of furan degrading bacterial strain FUR100.</title>
        <authorList>
            <person name="Woiski C."/>
        </authorList>
    </citation>
    <scope>NUCLEOTIDE SEQUENCE [LARGE SCALE GENOMIC DNA]</scope>
    <source>
        <strain evidence="10 15">FUR100</strain>
    </source>
</reference>
<dbReference type="EMBL" id="CP050124">
    <property type="protein sequence ID" value="QIP38896.1"/>
    <property type="molecule type" value="Genomic_DNA"/>
</dbReference>
<dbReference type="Proteomes" id="UP000627573">
    <property type="component" value="Unassembled WGS sequence"/>
</dbReference>
<accession>A0A0C2ZPG0</accession>
<dbReference type="Gene3D" id="1.10.287.3510">
    <property type="match status" value="1"/>
</dbReference>
<gene>
    <name evidence="9" type="ORF">BS297_10875</name>
    <name evidence="11" type="ORF">G9444_1652</name>
    <name evidence="10" type="ORF">I3517_06800</name>
    <name evidence="12" type="ORF">QIE55_08020</name>
</gene>
<reference evidence="12" key="4">
    <citation type="submission" date="2023-08" db="EMBL/GenBank/DDBJ databases">
        <title>Isolation and Characterization of Rhodococcus erythropolis MGMM8.</title>
        <authorList>
            <person name="Diabankana R.G.C."/>
            <person name="Afordoanyi D.M."/>
            <person name="Validov S.Z."/>
        </authorList>
    </citation>
    <scope>NUCLEOTIDE SEQUENCE</scope>
    <source>
        <strain evidence="12">MGMM8</strain>
    </source>
</reference>
<dbReference type="NCBIfam" id="NF005929">
    <property type="entry name" value="PRK07946.1"/>
    <property type="match status" value="1"/>
</dbReference>
<evidence type="ECO:0000313" key="10">
    <source>
        <dbReference type="EMBL" id="MBH5142321.1"/>
    </source>
</evidence>
<evidence type="ECO:0000256" key="2">
    <source>
        <dbReference type="ARBA" id="ARBA00010388"/>
    </source>
</evidence>
<dbReference type="PANTHER" id="PTHR34583">
    <property type="entry name" value="ANTIPORTER SUBUNIT MNHC2-RELATED"/>
    <property type="match status" value="1"/>
</dbReference>
<evidence type="ECO:0000256" key="4">
    <source>
        <dbReference type="ARBA" id="ARBA00022692"/>
    </source>
</evidence>
<feature type="compositionally biased region" description="Basic and acidic residues" evidence="7">
    <location>
        <begin position="119"/>
        <end position="132"/>
    </location>
</feature>
<dbReference type="AlphaFoldDB" id="A0A0C2ZPG0"/>
<dbReference type="Proteomes" id="UP000502345">
    <property type="component" value="Chromosome"/>
</dbReference>
<dbReference type="Pfam" id="PF00420">
    <property type="entry name" value="Oxidored_q2"/>
    <property type="match status" value="1"/>
</dbReference>
<organism evidence="9 13">
    <name type="scientific">Rhodococcus erythropolis</name>
    <name type="common">Arthrobacter picolinophilus</name>
    <dbReference type="NCBI Taxonomy" id="1833"/>
    <lineage>
        <taxon>Bacteria</taxon>
        <taxon>Bacillati</taxon>
        <taxon>Actinomycetota</taxon>
        <taxon>Actinomycetes</taxon>
        <taxon>Mycobacteriales</taxon>
        <taxon>Nocardiaceae</taxon>
        <taxon>Rhodococcus</taxon>
        <taxon>Rhodococcus erythropolis group</taxon>
    </lineage>
</organism>
<feature type="transmembrane region" description="Helical" evidence="8">
    <location>
        <begin position="71"/>
        <end position="95"/>
    </location>
</feature>